<dbReference type="Proteomes" id="UP000199657">
    <property type="component" value="Unassembled WGS sequence"/>
</dbReference>
<keyword evidence="3" id="KW-1185">Reference proteome</keyword>
<dbReference type="RefSeq" id="WP_091646164.1">
    <property type="nucleotide sequence ID" value="NZ_FOEG01000013.1"/>
</dbReference>
<accession>A0A1H8VJP2</accession>
<dbReference type="EMBL" id="FOEG01000013">
    <property type="protein sequence ID" value="SEP15646.1"/>
    <property type="molecule type" value="Genomic_DNA"/>
</dbReference>
<dbReference type="OrthoDB" id="5956306at2"/>
<evidence type="ECO:0000313" key="3">
    <source>
        <dbReference type="Proteomes" id="UP000199657"/>
    </source>
</evidence>
<evidence type="ECO:0000256" key="1">
    <source>
        <dbReference type="SAM" id="SignalP"/>
    </source>
</evidence>
<protein>
    <submittedName>
        <fullName evidence="2">Uncharacterized protein</fullName>
    </submittedName>
</protein>
<organism evidence="2 3">
    <name type="scientific">Aquisalimonas asiatica</name>
    <dbReference type="NCBI Taxonomy" id="406100"/>
    <lineage>
        <taxon>Bacteria</taxon>
        <taxon>Pseudomonadati</taxon>
        <taxon>Pseudomonadota</taxon>
        <taxon>Gammaproteobacteria</taxon>
        <taxon>Chromatiales</taxon>
        <taxon>Ectothiorhodospiraceae</taxon>
        <taxon>Aquisalimonas</taxon>
    </lineage>
</organism>
<reference evidence="2 3" key="1">
    <citation type="submission" date="2016-10" db="EMBL/GenBank/DDBJ databases">
        <authorList>
            <person name="de Groot N.N."/>
        </authorList>
    </citation>
    <scope>NUCLEOTIDE SEQUENCE [LARGE SCALE GENOMIC DNA]</scope>
    <source>
        <strain evidence="2 3">CGMCC 1.6291</strain>
    </source>
</reference>
<feature type="signal peptide" evidence="1">
    <location>
        <begin position="1"/>
        <end position="21"/>
    </location>
</feature>
<name>A0A1H8VJP2_9GAMM</name>
<sequence length="153" mass="16579">MRTVLRTLALSLCIATPHANAAEPFFQALNPVDDALLAEMRGGFMLPGGGMLTLSMDSGVLINGDYAAHVQWDNGRVQLNHTGLETEGLRVGALDADAMAAGRSIGWVVQNQIDNIRIQNFTEFNVDLQGVRGVTSISRDRMLEAQAVMQVIR</sequence>
<dbReference type="STRING" id="406100.SAMN04488052_11314"/>
<dbReference type="AlphaFoldDB" id="A0A1H8VJP2"/>
<feature type="chain" id="PRO_5011440311" evidence="1">
    <location>
        <begin position="22"/>
        <end position="153"/>
    </location>
</feature>
<proteinExistence type="predicted"/>
<keyword evidence="1" id="KW-0732">Signal</keyword>
<gene>
    <name evidence="2" type="ORF">SAMN04488052_11314</name>
</gene>
<evidence type="ECO:0000313" key="2">
    <source>
        <dbReference type="EMBL" id="SEP15646.1"/>
    </source>
</evidence>